<keyword evidence="6 8" id="KW-0408">Iron</keyword>
<dbReference type="HOGENOM" id="CLU_001570_5_1_11"/>
<dbReference type="GO" id="GO:0016705">
    <property type="term" value="F:oxidoreductase activity, acting on paired donors, with incorporation or reduction of molecular oxygen"/>
    <property type="evidence" value="ECO:0007669"/>
    <property type="project" value="InterPro"/>
</dbReference>
<evidence type="ECO:0000256" key="5">
    <source>
        <dbReference type="ARBA" id="ARBA00023002"/>
    </source>
</evidence>
<dbReference type="GO" id="GO:0004497">
    <property type="term" value="F:monooxygenase activity"/>
    <property type="evidence" value="ECO:0007669"/>
    <property type="project" value="UniProtKB-KW"/>
</dbReference>
<protein>
    <submittedName>
        <fullName evidence="10">Cytochrome P450</fullName>
    </submittedName>
</protein>
<dbReference type="PROSITE" id="PS00086">
    <property type="entry name" value="CYTOCHROME_P450"/>
    <property type="match status" value="1"/>
</dbReference>
<evidence type="ECO:0000256" key="9">
    <source>
        <dbReference type="RuleBase" id="RU000461"/>
    </source>
</evidence>
<dbReference type="Gene3D" id="1.10.630.10">
    <property type="entry name" value="Cytochrome P450"/>
    <property type="match status" value="1"/>
</dbReference>
<evidence type="ECO:0000256" key="7">
    <source>
        <dbReference type="ARBA" id="ARBA00023033"/>
    </source>
</evidence>
<gene>
    <name evidence="10" type="ORF">SacxiDRAFT_4228</name>
</gene>
<keyword evidence="3 8" id="KW-0349">Heme</keyword>
<dbReference type="GO" id="GO:0016125">
    <property type="term" value="P:sterol metabolic process"/>
    <property type="evidence" value="ECO:0007669"/>
    <property type="project" value="TreeGrafter"/>
</dbReference>
<evidence type="ECO:0000256" key="8">
    <source>
        <dbReference type="PIRSR" id="PIRSR602403-1"/>
    </source>
</evidence>
<dbReference type="PANTHER" id="PTHR24286">
    <property type="entry name" value="CYTOCHROME P450 26"/>
    <property type="match status" value="1"/>
</dbReference>
<dbReference type="EMBL" id="JH636049">
    <property type="protein sequence ID" value="EID56409.1"/>
    <property type="molecule type" value="Genomic_DNA"/>
</dbReference>
<dbReference type="PRINTS" id="PR00465">
    <property type="entry name" value="EP450IV"/>
</dbReference>
<evidence type="ECO:0000256" key="2">
    <source>
        <dbReference type="ARBA" id="ARBA00010617"/>
    </source>
</evidence>
<evidence type="ECO:0000256" key="6">
    <source>
        <dbReference type="ARBA" id="ARBA00023004"/>
    </source>
</evidence>
<evidence type="ECO:0000313" key="10">
    <source>
        <dbReference type="EMBL" id="EID56409.1"/>
    </source>
</evidence>
<dbReference type="InterPro" id="IPR001128">
    <property type="entry name" value="Cyt_P450"/>
</dbReference>
<dbReference type="RefSeq" id="WP_006240642.1">
    <property type="nucleotide sequence ID" value="NZ_JH636049.1"/>
</dbReference>
<name>I0V8F6_9PSEU</name>
<evidence type="ECO:0000313" key="11">
    <source>
        <dbReference type="Proteomes" id="UP000004691"/>
    </source>
</evidence>
<evidence type="ECO:0000256" key="3">
    <source>
        <dbReference type="ARBA" id="ARBA00022617"/>
    </source>
</evidence>
<dbReference type="InterPro" id="IPR036396">
    <property type="entry name" value="Cyt_P450_sf"/>
</dbReference>
<dbReference type="STRING" id="882086.SacxiDRAFT_4228"/>
<comment type="cofactor">
    <cofactor evidence="1 8">
        <name>heme</name>
        <dbReference type="ChEBI" id="CHEBI:30413"/>
    </cofactor>
</comment>
<dbReference type="Proteomes" id="UP000004691">
    <property type="component" value="Unassembled WGS sequence"/>
</dbReference>
<organism evidence="10 11">
    <name type="scientific">Saccharomonospora xinjiangensis XJ-54</name>
    <dbReference type="NCBI Taxonomy" id="882086"/>
    <lineage>
        <taxon>Bacteria</taxon>
        <taxon>Bacillati</taxon>
        <taxon>Actinomycetota</taxon>
        <taxon>Actinomycetes</taxon>
        <taxon>Pseudonocardiales</taxon>
        <taxon>Pseudonocardiaceae</taxon>
        <taxon>Saccharomonospora</taxon>
    </lineage>
</organism>
<evidence type="ECO:0000256" key="1">
    <source>
        <dbReference type="ARBA" id="ARBA00001971"/>
    </source>
</evidence>
<dbReference type="Pfam" id="PF00067">
    <property type="entry name" value="p450"/>
    <property type="match status" value="1"/>
</dbReference>
<dbReference type="GO" id="GO:0005506">
    <property type="term" value="F:iron ion binding"/>
    <property type="evidence" value="ECO:0007669"/>
    <property type="project" value="InterPro"/>
</dbReference>
<dbReference type="eggNOG" id="COG2124">
    <property type="taxonomic scope" value="Bacteria"/>
</dbReference>
<sequence>MKPAAGRRPQPGRGGGAGLPAGPALPAVVQTALWAAAPVWFGRTCLRRYGPLFTARILGFGPVVYACSPETIRRILLDDAAAFDAASANESIRFVVGEHSLLMSGGAEHTRRRKLLMRPLHGRNVADYVDVMVSIVEREMRSWRPGSTVRLLDCFQRVTLEVMIRAVFGITDSARLDRLRVLVPKLLALNPLIILLPALRKPFGGIGPWARFQRLLREVDDIIHAEIRQRRQRLAAEPDLRGSDVLTLLLTTSSSGTPLSDTELRDHMVTLLAVGQETTATQLAWFFERVLRSGSALRRVQAAVDEGDTRVLDAAIHEAIRARPTTLDVGRITVGRWEAEGHSFPAGTLFAVSLGLLHLSPDLHPVPESYSIDRFHPVEPPSTHFLPFGGGNHRCLGASLAMVEMRTVITTILRNARLRPRRAAPERVKPKGPMLVPGHGAEVVVDANHLPAYAASATVSEETT</sequence>
<keyword evidence="7 9" id="KW-0503">Monooxygenase</keyword>
<dbReference type="SUPFAM" id="SSF48264">
    <property type="entry name" value="Cytochrome P450"/>
    <property type="match status" value="1"/>
</dbReference>
<feature type="binding site" description="axial binding residue" evidence="8">
    <location>
        <position position="395"/>
    </location>
    <ligand>
        <name>heme</name>
        <dbReference type="ChEBI" id="CHEBI:30413"/>
    </ligand>
    <ligandPart>
        <name>Fe</name>
        <dbReference type="ChEBI" id="CHEBI:18248"/>
    </ligandPart>
</feature>
<keyword evidence="5 9" id="KW-0560">Oxidoreductase</keyword>
<evidence type="ECO:0000256" key="4">
    <source>
        <dbReference type="ARBA" id="ARBA00022723"/>
    </source>
</evidence>
<comment type="similarity">
    <text evidence="2 9">Belongs to the cytochrome P450 family.</text>
</comment>
<accession>I0V8F6</accession>
<reference evidence="10 11" key="1">
    <citation type="submission" date="2012-01" db="EMBL/GenBank/DDBJ databases">
        <title>Improved High-Quality Draft sequence of Saccharomonospora xinjiangensis XJ-54.</title>
        <authorList>
            <consortium name="US DOE Joint Genome Institute"/>
            <person name="Lucas S."/>
            <person name="Han J."/>
            <person name="Lapidus A."/>
            <person name="Cheng J.-F."/>
            <person name="Goodwin L."/>
            <person name="Pitluck S."/>
            <person name="Peters L."/>
            <person name="Mikhailova N."/>
            <person name="Teshima H."/>
            <person name="Detter J.C."/>
            <person name="Han C."/>
            <person name="Tapia R."/>
            <person name="Land M."/>
            <person name="Hauser L."/>
            <person name="Kyrpides N."/>
            <person name="Ivanova N."/>
            <person name="Pagani I."/>
            <person name="Brambilla E.-M."/>
            <person name="Klenk H.-P."/>
            <person name="Woyke T."/>
        </authorList>
    </citation>
    <scope>NUCLEOTIDE SEQUENCE [LARGE SCALE GENOMIC DNA]</scope>
    <source>
        <strain evidence="10 11">XJ-54</strain>
    </source>
</reference>
<dbReference type="InterPro" id="IPR017972">
    <property type="entry name" value="Cyt_P450_CS"/>
</dbReference>
<dbReference type="GO" id="GO:0020037">
    <property type="term" value="F:heme binding"/>
    <property type="evidence" value="ECO:0007669"/>
    <property type="project" value="InterPro"/>
</dbReference>
<dbReference type="OrthoDB" id="5290182at2"/>
<keyword evidence="4 8" id="KW-0479">Metal-binding</keyword>
<dbReference type="InterPro" id="IPR002403">
    <property type="entry name" value="Cyt_P450_E_grp-IV"/>
</dbReference>
<keyword evidence="11" id="KW-1185">Reference proteome</keyword>
<dbReference type="PRINTS" id="PR00385">
    <property type="entry name" value="P450"/>
</dbReference>
<dbReference type="PANTHER" id="PTHR24286:SF24">
    <property type="entry name" value="LANOSTEROL 14-ALPHA DEMETHYLASE"/>
    <property type="match status" value="1"/>
</dbReference>
<dbReference type="AlphaFoldDB" id="I0V8F6"/>
<proteinExistence type="inferred from homology"/>